<evidence type="ECO:0000313" key="17">
    <source>
        <dbReference type="Proteomes" id="UP000838763"/>
    </source>
</evidence>
<feature type="transmembrane region" description="Helical" evidence="14">
    <location>
        <begin position="747"/>
        <end position="766"/>
    </location>
</feature>
<keyword evidence="10 14" id="KW-1133">Transmembrane helix</keyword>
<reference evidence="16" key="1">
    <citation type="submission" date="2022-11" db="EMBL/GenBank/DDBJ databases">
        <authorList>
            <person name="Scott C."/>
            <person name="Bruce N."/>
        </authorList>
    </citation>
    <scope>NUCLEOTIDE SEQUENCE</scope>
</reference>
<keyword evidence="6 12" id="KW-0808">Transferase</keyword>
<feature type="transmembrane region" description="Helical" evidence="14">
    <location>
        <begin position="711"/>
        <end position="735"/>
    </location>
</feature>
<evidence type="ECO:0000313" key="16">
    <source>
        <dbReference type="EMBL" id="CAI4217918.1"/>
    </source>
</evidence>
<feature type="transmembrane region" description="Helical" evidence="14">
    <location>
        <begin position="551"/>
        <end position="571"/>
    </location>
</feature>
<feature type="transmembrane region" description="Helical" evidence="14">
    <location>
        <begin position="1048"/>
        <end position="1078"/>
    </location>
</feature>
<dbReference type="NCBIfam" id="NF005589">
    <property type="entry name" value="PRK07314.1"/>
    <property type="match status" value="1"/>
</dbReference>
<dbReference type="EMBL" id="CALLCH030000017">
    <property type="protein sequence ID" value="CAI4217918.1"/>
    <property type="molecule type" value="Genomic_DNA"/>
</dbReference>
<dbReference type="InterPro" id="IPR014031">
    <property type="entry name" value="Ketoacyl_synth_C"/>
</dbReference>
<dbReference type="AlphaFoldDB" id="A0A9P1MEM2"/>
<keyword evidence="8" id="KW-0571">Peptide transport</keyword>
<dbReference type="InterPro" id="IPR014030">
    <property type="entry name" value="Ketoacyl_synth_N"/>
</dbReference>
<dbReference type="PANTHER" id="PTHR22601">
    <property type="entry name" value="ISP4 LIKE PROTEIN"/>
    <property type="match status" value="1"/>
</dbReference>
<evidence type="ECO:0000256" key="7">
    <source>
        <dbReference type="ARBA" id="ARBA00022692"/>
    </source>
</evidence>
<dbReference type="OrthoDB" id="9986677at2759"/>
<evidence type="ECO:0000256" key="13">
    <source>
        <dbReference type="SAM" id="MobiDB-lite"/>
    </source>
</evidence>
<feature type="compositionally biased region" description="Acidic residues" evidence="13">
    <location>
        <begin position="514"/>
        <end position="527"/>
    </location>
</feature>
<comment type="caution">
    <text evidence="16">The sequence shown here is derived from an EMBL/GenBank/DDBJ whole genome shotgun (WGS) entry which is preliminary data.</text>
</comment>
<comment type="subcellular location">
    <subcellularLocation>
        <location evidence="1">Membrane</location>
        <topology evidence="1">Multi-pass membrane protein</topology>
    </subcellularLocation>
</comment>
<evidence type="ECO:0000256" key="12">
    <source>
        <dbReference type="RuleBase" id="RU003694"/>
    </source>
</evidence>
<protein>
    <recommendedName>
        <fullName evidence="4">beta-ketoacyl-[acyl-carrier-protein] synthase I</fullName>
        <ecNumber evidence="4">2.3.1.41</ecNumber>
    </recommendedName>
</protein>
<dbReference type="PROSITE" id="PS52004">
    <property type="entry name" value="KS3_2"/>
    <property type="match status" value="1"/>
</dbReference>
<evidence type="ECO:0000256" key="1">
    <source>
        <dbReference type="ARBA" id="ARBA00004141"/>
    </source>
</evidence>
<dbReference type="FunFam" id="3.40.47.10:FF:000024">
    <property type="entry name" value="3-oxoacyl-[acyl-carrier-protein] synthase, mitochondrial"/>
    <property type="match status" value="1"/>
</dbReference>
<dbReference type="SUPFAM" id="SSF53901">
    <property type="entry name" value="Thiolase-like"/>
    <property type="match status" value="2"/>
</dbReference>
<name>A0A9P1MEM2_9PEZI</name>
<feature type="transmembrane region" description="Helical" evidence="14">
    <location>
        <begin position="1008"/>
        <end position="1036"/>
    </location>
</feature>
<dbReference type="InterPro" id="IPR004813">
    <property type="entry name" value="OPT"/>
</dbReference>
<feature type="transmembrane region" description="Helical" evidence="14">
    <location>
        <begin position="626"/>
        <end position="650"/>
    </location>
</feature>
<evidence type="ECO:0000256" key="2">
    <source>
        <dbReference type="ARBA" id="ARBA00008467"/>
    </source>
</evidence>
<keyword evidence="17" id="KW-1185">Reference proteome</keyword>
<proteinExistence type="inferred from homology"/>
<gene>
    <name evidence="16" type="ORF">PPNO1_LOCUS7514</name>
</gene>
<dbReference type="InterPro" id="IPR020841">
    <property type="entry name" value="PKS_Beta-ketoAc_synthase_dom"/>
</dbReference>
<feature type="transmembrane region" description="Helical" evidence="14">
    <location>
        <begin position="786"/>
        <end position="807"/>
    </location>
</feature>
<feature type="transmembrane region" description="Helical" evidence="14">
    <location>
        <begin position="1099"/>
        <end position="1118"/>
    </location>
</feature>
<dbReference type="NCBIfam" id="TIGR00728">
    <property type="entry name" value="OPT_sfam"/>
    <property type="match status" value="1"/>
</dbReference>
<feature type="transmembrane region" description="Helical" evidence="14">
    <location>
        <begin position="670"/>
        <end position="691"/>
    </location>
</feature>
<evidence type="ECO:0000256" key="6">
    <source>
        <dbReference type="ARBA" id="ARBA00022679"/>
    </source>
</evidence>
<evidence type="ECO:0000256" key="4">
    <source>
        <dbReference type="ARBA" id="ARBA00013191"/>
    </source>
</evidence>
<dbReference type="GO" id="GO:0006633">
    <property type="term" value="P:fatty acid biosynthetic process"/>
    <property type="evidence" value="ECO:0007669"/>
    <property type="project" value="InterPro"/>
</dbReference>
<keyword evidence="11 14" id="KW-0472">Membrane</keyword>
<keyword evidence="7 14" id="KW-0812">Transmembrane</keyword>
<dbReference type="Pfam" id="PF00109">
    <property type="entry name" value="ketoacyl-synt"/>
    <property type="match status" value="1"/>
</dbReference>
<evidence type="ECO:0000259" key="15">
    <source>
        <dbReference type="PROSITE" id="PS52004"/>
    </source>
</evidence>
<dbReference type="InterPro" id="IPR016039">
    <property type="entry name" value="Thiolase-like"/>
</dbReference>
<feature type="transmembrane region" description="Helical" evidence="14">
    <location>
        <begin position="890"/>
        <end position="912"/>
    </location>
</feature>
<dbReference type="SMART" id="SM00825">
    <property type="entry name" value="PKS_KS"/>
    <property type="match status" value="1"/>
</dbReference>
<dbReference type="GO" id="GO:0015031">
    <property type="term" value="P:protein transport"/>
    <property type="evidence" value="ECO:0007669"/>
    <property type="project" value="UniProtKB-KW"/>
</dbReference>
<dbReference type="InterPro" id="IPR000794">
    <property type="entry name" value="Beta-ketoacyl_synthase"/>
</dbReference>
<dbReference type="InterPro" id="IPR004648">
    <property type="entry name" value="Oligpept_transpt"/>
</dbReference>
<dbReference type="InterPro" id="IPR018201">
    <property type="entry name" value="Ketoacyl_synth_AS"/>
</dbReference>
<dbReference type="GO" id="GO:0016020">
    <property type="term" value="C:membrane"/>
    <property type="evidence" value="ECO:0007669"/>
    <property type="project" value="UniProtKB-SubCell"/>
</dbReference>
<evidence type="ECO:0000256" key="9">
    <source>
        <dbReference type="ARBA" id="ARBA00022927"/>
    </source>
</evidence>
<accession>A0A9P1MEM2</accession>
<comment type="similarity">
    <text evidence="2 12">Belongs to the thiolase-like superfamily. Beta-ketoacyl-ACP synthases family.</text>
</comment>
<dbReference type="Gene3D" id="3.40.47.10">
    <property type="match status" value="2"/>
</dbReference>
<dbReference type="GO" id="GO:0004315">
    <property type="term" value="F:3-oxoacyl-[acyl-carrier-protein] synthase activity"/>
    <property type="evidence" value="ECO:0007669"/>
    <property type="project" value="UniProtKB-EC"/>
</dbReference>
<evidence type="ECO:0000256" key="5">
    <source>
        <dbReference type="ARBA" id="ARBA00022448"/>
    </source>
</evidence>
<keyword evidence="5" id="KW-0813">Transport</keyword>
<dbReference type="Proteomes" id="UP000838763">
    <property type="component" value="Unassembled WGS sequence"/>
</dbReference>
<feature type="transmembrane region" description="Helical" evidence="14">
    <location>
        <begin position="578"/>
        <end position="597"/>
    </location>
</feature>
<evidence type="ECO:0000256" key="3">
    <source>
        <dbReference type="ARBA" id="ARBA00008807"/>
    </source>
</evidence>
<feature type="domain" description="Ketosynthase family 3 (KS3)" evidence="15">
    <location>
        <begin position="1"/>
        <end position="434"/>
    </location>
</feature>
<keyword evidence="9" id="KW-0653">Protein transport</keyword>
<dbReference type="CDD" id="cd00834">
    <property type="entry name" value="KAS_I_II"/>
    <property type="match status" value="1"/>
</dbReference>
<dbReference type="EC" id="2.3.1.41" evidence="4"/>
<dbReference type="PROSITE" id="PS00606">
    <property type="entry name" value="KS3_1"/>
    <property type="match status" value="1"/>
</dbReference>
<dbReference type="Pfam" id="PF02801">
    <property type="entry name" value="Ketoacyl-synt_C"/>
    <property type="match status" value="1"/>
</dbReference>
<evidence type="ECO:0000256" key="14">
    <source>
        <dbReference type="SAM" id="Phobius"/>
    </source>
</evidence>
<dbReference type="GO" id="GO:0035673">
    <property type="term" value="F:oligopeptide transmembrane transporter activity"/>
    <property type="evidence" value="ECO:0007669"/>
    <property type="project" value="InterPro"/>
</dbReference>
<organism evidence="16 17">
    <name type="scientific">Parascedosporium putredinis</name>
    <dbReference type="NCBI Taxonomy" id="1442378"/>
    <lineage>
        <taxon>Eukaryota</taxon>
        <taxon>Fungi</taxon>
        <taxon>Dikarya</taxon>
        <taxon>Ascomycota</taxon>
        <taxon>Pezizomycotina</taxon>
        <taxon>Sordariomycetes</taxon>
        <taxon>Hypocreomycetidae</taxon>
        <taxon>Microascales</taxon>
        <taxon>Microascaceae</taxon>
        <taxon>Parascedosporium</taxon>
    </lineage>
</organism>
<evidence type="ECO:0000256" key="8">
    <source>
        <dbReference type="ARBA" id="ARBA00022856"/>
    </source>
</evidence>
<sequence length="1128" mass="121660">MRRVVVTGLGAVSPLAVGARPTWKRILSGESGISSVLTDRGPASQWKGIPSTVAGLVPRDQGNGAEHAWTPSTWLSAAEQDKLPIHTQYALAASDMALKDAEWNPSTAEEREASGVSMGSGIGDLDHLYSTSLNYEEDASFRSPGYKKLSPYFVPRILLNMAAGHISMRHGLQGPTRCITTACATGADSIGDAFTTIRLGRAKVMVAGGTESCIHPLALAGFARARSLSTAYNDRPASSCRPFDARRDGFVIAEGAAALILEDLEHARGRGARIYAEIKGWGAAADAYHMTAPRSDGNGAYRAMKEALAEARVSPEQVDYINAHATGTVVGDGAEILAIKELMKDVDEAAVTVSSTKGATGHLLGASGALEALFSVLSIHERVVPPTLNLDNPGVGDVRFNLVPHKAQQRERLDIAVSNSFGASGSASASVGQGHAAAGSSAVTTDFSSDPVDNLQQRVSQWDDSAARDLDDDDDDEDGSEHEMLLDPLGSGRGGKASVDLGSEDGIALKVIGGDDDDDDDDDDDGQENSPYPEVRAAVPNYDQDLPCNTVRAWVLGLSLVVVGASMNTLFSLRQPSIGIGALIAQIVAWPLGHGWARVMPTRVFTTFGKRWSLNPGPFNVKEHGVIVVMASVSFSVAYATDIILAQLIFYKQNFGIPFQLMLTISTQSLGYGIAGIMRKFLAVTLMNAMYEAVDRPDPTVFGGSMPRYRWFAYVTLASFLYFFIPGYFAQFLSVFAFPTWLAPNNVVVNQLFGGVTGLSILPITFDWTQIAGFVGSPLIPPWPAIANTLIGVVTFFIIGAGVFHYTGVWYAEFLPMSDSGTYDNTGARYNSSRILTPEFTLDEKAYEEYSPLFISTTFAISYGLSFAAIASLIMLTMGFYTITAYQTNLSWWAFLLAVFISFGFSLPIGIIQAITNNQIGLNVLTEFVYGYIQPGRPLALMIPQLHLRPQIRPLHEDPPRTMFLAQVVSTTLSCFIQIMVLNGALNNIEGVCTLEQPERFTCPGGRVFFAADCVLLGAILLFGLGAIVPIIIYYAGKRWPNSIAKHLMAPLIFGGAGMIPPASPLNYLTWGMVGYLFQYRIRSRHFAWWSRLNFLTSSSLDLGLALATLVVFFAFTLRSIDPPPGGE</sequence>
<comment type="similarity">
    <text evidence="3">Belongs to the oligopeptide OPT transporter family.</text>
</comment>
<feature type="region of interest" description="Disordered" evidence="13">
    <location>
        <begin position="460"/>
        <end position="538"/>
    </location>
</feature>
<feature type="transmembrane region" description="Helical" evidence="14">
    <location>
        <begin position="860"/>
        <end position="884"/>
    </location>
</feature>
<evidence type="ECO:0000256" key="11">
    <source>
        <dbReference type="ARBA" id="ARBA00023136"/>
    </source>
</evidence>
<dbReference type="Pfam" id="PF03169">
    <property type="entry name" value="OPT"/>
    <property type="match status" value="2"/>
</dbReference>
<feature type="compositionally biased region" description="Acidic residues" evidence="13">
    <location>
        <begin position="470"/>
        <end position="480"/>
    </location>
</feature>
<evidence type="ECO:0000256" key="10">
    <source>
        <dbReference type="ARBA" id="ARBA00022989"/>
    </source>
</evidence>